<dbReference type="PROSITE" id="PS00903">
    <property type="entry name" value="CYT_DCMP_DEAMINASES_1"/>
    <property type="match status" value="1"/>
</dbReference>
<dbReference type="EC" id="1.1.1.193" evidence="13"/>
<dbReference type="Gene3D" id="3.40.430.10">
    <property type="entry name" value="Dihydrofolate Reductase, subunit A"/>
    <property type="match status" value="1"/>
</dbReference>
<evidence type="ECO:0000256" key="2">
    <source>
        <dbReference type="ARBA" id="ARBA00004882"/>
    </source>
</evidence>
<dbReference type="AlphaFoldDB" id="A0A932CMM3"/>
<dbReference type="Proteomes" id="UP000769766">
    <property type="component" value="Unassembled WGS sequence"/>
</dbReference>
<evidence type="ECO:0000256" key="3">
    <source>
        <dbReference type="ARBA" id="ARBA00004910"/>
    </source>
</evidence>
<evidence type="ECO:0000313" key="18">
    <source>
        <dbReference type="EMBL" id="MBI2876140.1"/>
    </source>
</evidence>
<feature type="binding site" evidence="15">
    <location>
        <position position="178"/>
    </location>
    <ligand>
        <name>substrate</name>
    </ligand>
</feature>
<gene>
    <name evidence="18" type="primary">ribD</name>
    <name evidence="18" type="ORF">HYY20_04600</name>
</gene>
<evidence type="ECO:0000256" key="6">
    <source>
        <dbReference type="ARBA" id="ARBA00022619"/>
    </source>
</evidence>
<dbReference type="SUPFAM" id="SSF53927">
    <property type="entry name" value="Cytidine deaminase-like"/>
    <property type="match status" value="1"/>
</dbReference>
<keyword evidence="12" id="KW-0511">Multifunctional enzyme</keyword>
<dbReference type="Pfam" id="PF01872">
    <property type="entry name" value="RibD_C"/>
    <property type="match status" value="1"/>
</dbReference>
<dbReference type="InterPro" id="IPR050765">
    <property type="entry name" value="Riboflavin_Biosynth_HTPR"/>
</dbReference>
<dbReference type="GO" id="GO:0009231">
    <property type="term" value="P:riboflavin biosynthetic process"/>
    <property type="evidence" value="ECO:0007669"/>
    <property type="project" value="UniProtKB-KW"/>
</dbReference>
<feature type="binding site" evidence="15">
    <location>
        <position position="201"/>
    </location>
    <ligand>
        <name>substrate</name>
    </ligand>
</feature>
<dbReference type="PROSITE" id="PS51747">
    <property type="entry name" value="CYT_DCMP_DEAMINASES_2"/>
    <property type="match status" value="1"/>
</dbReference>
<dbReference type="Pfam" id="PF00383">
    <property type="entry name" value="dCMP_cyt_deam_1"/>
    <property type="match status" value="1"/>
</dbReference>
<evidence type="ECO:0000256" key="12">
    <source>
        <dbReference type="ARBA" id="ARBA00023268"/>
    </source>
</evidence>
<dbReference type="InterPro" id="IPR004794">
    <property type="entry name" value="Eubact_RibD"/>
</dbReference>
<dbReference type="GO" id="GO:0050661">
    <property type="term" value="F:NADP binding"/>
    <property type="evidence" value="ECO:0007669"/>
    <property type="project" value="InterPro"/>
</dbReference>
<evidence type="ECO:0000256" key="4">
    <source>
        <dbReference type="ARBA" id="ARBA00005259"/>
    </source>
</evidence>
<feature type="binding site" evidence="16">
    <location>
        <position position="44"/>
    </location>
    <ligand>
        <name>Zn(2+)</name>
        <dbReference type="ChEBI" id="CHEBI:29105"/>
        <note>catalytic</note>
    </ligand>
</feature>
<feature type="domain" description="CMP/dCMP-type deaminase" evidence="17">
    <location>
        <begin position="1"/>
        <end position="117"/>
    </location>
</feature>
<feature type="binding site" evidence="15">
    <location>
        <position position="190"/>
    </location>
    <ligand>
        <name>NADP(+)</name>
        <dbReference type="ChEBI" id="CHEBI:58349"/>
    </ligand>
</feature>
<dbReference type="EC" id="3.5.4.26" evidence="13"/>
<comment type="catalytic activity">
    <reaction evidence="13">
        <text>2,5-diamino-6-hydroxy-4-(5-phosphoribosylamino)-pyrimidine + H2O + H(+) = 5-amino-6-(5-phospho-D-ribosylamino)uracil + NH4(+)</text>
        <dbReference type="Rhea" id="RHEA:21868"/>
        <dbReference type="ChEBI" id="CHEBI:15377"/>
        <dbReference type="ChEBI" id="CHEBI:15378"/>
        <dbReference type="ChEBI" id="CHEBI:28938"/>
        <dbReference type="ChEBI" id="CHEBI:58453"/>
        <dbReference type="ChEBI" id="CHEBI:58614"/>
        <dbReference type="EC" id="3.5.4.26"/>
    </reaction>
</comment>
<evidence type="ECO:0000256" key="16">
    <source>
        <dbReference type="PIRSR" id="PIRSR006769-3"/>
    </source>
</evidence>
<comment type="pathway">
    <text evidence="2 13">Cofactor biosynthesis; riboflavin biosynthesis; 5-amino-6-(D-ribitylamino)uracil from GTP: step 2/4.</text>
</comment>
<reference evidence="18" key="1">
    <citation type="submission" date="2020-07" db="EMBL/GenBank/DDBJ databases">
        <title>Huge and variable diversity of episymbiotic CPR bacteria and DPANN archaea in groundwater ecosystems.</title>
        <authorList>
            <person name="He C.Y."/>
            <person name="Keren R."/>
            <person name="Whittaker M."/>
            <person name="Farag I.F."/>
            <person name="Doudna J."/>
            <person name="Cate J.H.D."/>
            <person name="Banfield J.F."/>
        </authorList>
    </citation>
    <scope>NUCLEOTIDE SEQUENCE</scope>
    <source>
        <strain evidence="18">NC_groundwater_672_Ag_B-0.1um_62_36</strain>
    </source>
</reference>
<comment type="pathway">
    <text evidence="3 13">Cofactor biosynthesis; riboflavin biosynthesis; 5-amino-6-(D-ribitylamino)uracil from GTP: step 3/4.</text>
</comment>
<organism evidence="18 19">
    <name type="scientific">Tectimicrobiota bacterium</name>
    <dbReference type="NCBI Taxonomy" id="2528274"/>
    <lineage>
        <taxon>Bacteria</taxon>
        <taxon>Pseudomonadati</taxon>
        <taxon>Nitrospinota/Tectimicrobiota group</taxon>
        <taxon>Candidatus Tectimicrobiota</taxon>
    </lineage>
</organism>
<evidence type="ECO:0000256" key="11">
    <source>
        <dbReference type="ARBA" id="ARBA00023002"/>
    </source>
</evidence>
<keyword evidence="6 13" id="KW-0686">Riboflavin biosynthesis</keyword>
<feature type="binding site" evidence="15">
    <location>
        <position position="162"/>
    </location>
    <ligand>
        <name>substrate</name>
    </ligand>
</feature>
<comment type="similarity">
    <text evidence="4 13">In the N-terminal section; belongs to the cytidine and deoxycytidylate deaminase family.</text>
</comment>
<proteinExistence type="inferred from homology"/>
<dbReference type="GO" id="GO:0008703">
    <property type="term" value="F:5-amino-6-(5-phosphoribosylamino)uracil reductase activity"/>
    <property type="evidence" value="ECO:0007669"/>
    <property type="project" value="UniProtKB-EC"/>
</dbReference>
<feature type="binding site" evidence="16">
    <location>
        <position position="69"/>
    </location>
    <ligand>
        <name>Zn(2+)</name>
        <dbReference type="ChEBI" id="CHEBI:29105"/>
        <note>catalytic</note>
    </ligand>
</feature>
<comment type="similarity">
    <text evidence="5 13">In the C-terminal section; belongs to the HTP reductase family.</text>
</comment>
<evidence type="ECO:0000256" key="7">
    <source>
        <dbReference type="ARBA" id="ARBA00022723"/>
    </source>
</evidence>
<feature type="binding site" evidence="15">
    <location>
        <position position="164"/>
    </location>
    <ligand>
        <name>NADP(+)</name>
        <dbReference type="ChEBI" id="CHEBI:58349"/>
    </ligand>
</feature>
<feature type="binding site" evidence="15">
    <location>
        <position position="148"/>
    </location>
    <ligand>
        <name>NADP(+)</name>
        <dbReference type="ChEBI" id="CHEBI:58349"/>
    </ligand>
</feature>
<evidence type="ECO:0000259" key="17">
    <source>
        <dbReference type="PROSITE" id="PS51747"/>
    </source>
</evidence>
<dbReference type="InterPro" id="IPR002125">
    <property type="entry name" value="CMP_dCMP_dom"/>
</dbReference>
<feature type="binding site" evidence="16">
    <location>
        <position position="78"/>
    </location>
    <ligand>
        <name>Zn(2+)</name>
        <dbReference type="ChEBI" id="CHEBI:29105"/>
        <note>catalytic</note>
    </ligand>
</feature>
<feature type="binding site" evidence="15">
    <location>
        <begin position="299"/>
        <end position="305"/>
    </location>
    <ligand>
        <name>NADP(+)</name>
        <dbReference type="ChEBI" id="CHEBI:58349"/>
    </ligand>
</feature>
<dbReference type="CDD" id="cd01284">
    <property type="entry name" value="Riboflavin_deaminase-reductase"/>
    <property type="match status" value="1"/>
</dbReference>
<comment type="caution">
    <text evidence="18">The sequence shown here is derived from an EMBL/GenBank/DDBJ whole genome shotgun (WGS) entry which is preliminary data.</text>
</comment>
<feature type="binding site" evidence="15">
    <location>
        <position position="297"/>
    </location>
    <ligand>
        <name>substrate</name>
    </ligand>
</feature>
<dbReference type="SUPFAM" id="SSF53597">
    <property type="entry name" value="Dihydrofolate reductase-like"/>
    <property type="match status" value="1"/>
</dbReference>
<feature type="active site" description="Proton donor" evidence="14">
    <location>
        <position position="46"/>
    </location>
</feature>
<evidence type="ECO:0000313" key="19">
    <source>
        <dbReference type="Proteomes" id="UP000769766"/>
    </source>
</evidence>
<feature type="binding site" evidence="15">
    <location>
        <position position="194"/>
    </location>
    <ligand>
        <name>NADP(+)</name>
        <dbReference type="ChEBI" id="CHEBI:58349"/>
    </ligand>
</feature>
<comment type="cofactor">
    <cofactor evidence="13 16">
        <name>Zn(2+)</name>
        <dbReference type="ChEBI" id="CHEBI:29105"/>
    </cofactor>
    <text evidence="13 16">Binds 1 zinc ion.</text>
</comment>
<dbReference type="Gene3D" id="3.40.140.10">
    <property type="entry name" value="Cytidine Deaminase, domain 2"/>
    <property type="match status" value="1"/>
</dbReference>
<comment type="catalytic activity">
    <reaction evidence="13">
        <text>5-amino-6-(5-phospho-D-ribitylamino)uracil + NADP(+) = 5-amino-6-(5-phospho-D-ribosylamino)uracil + NADPH + H(+)</text>
        <dbReference type="Rhea" id="RHEA:17845"/>
        <dbReference type="ChEBI" id="CHEBI:15378"/>
        <dbReference type="ChEBI" id="CHEBI:57783"/>
        <dbReference type="ChEBI" id="CHEBI:58349"/>
        <dbReference type="ChEBI" id="CHEBI:58421"/>
        <dbReference type="ChEBI" id="CHEBI:58453"/>
        <dbReference type="EC" id="1.1.1.193"/>
    </reaction>
</comment>
<dbReference type="GO" id="GO:0008835">
    <property type="term" value="F:diaminohydroxyphosphoribosylaminopyrimidine deaminase activity"/>
    <property type="evidence" value="ECO:0007669"/>
    <property type="project" value="UniProtKB-EC"/>
</dbReference>
<dbReference type="NCBIfam" id="TIGR00227">
    <property type="entry name" value="ribD_Cterm"/>
    <property type="match status" value="1"/>
</dbReference>
<dbReference type="InterPro" id="IPR016193">
    <property type="entry name" value="Cytidine_deaminase-like"/>
</dbReference>
<dbReference type="PIRSF" id="PIRSF006769">
    <property type="entry name" value="RibD"/>
    <property type="match status" value="1"/>
</dbReference>
<evidence type="ECO:0000256" key="15">
    <source>
        <dbReference type="PIRSR" id="PIRSR006769-2"/>
    </source>
</evidence>
<dbReference type="PANTHER" id="PTHR38011:SF7">
    <property type="entry name" value="2,5-DIAMINO-6-RIBOSYLAMINO-4(3H)-PYRIMIDINONE 5'-PHOSPHATE REDUCTASE"/>
    <property type="match status" value="1"/>
</dbReference>
<dbReference type="InterPro" id="IPR011549">
    <property type="entry name" value="RibD_C"/>
</dbReference>
<accession>A0A932CMM3</accession>
<sequence length="368" mass="38947">MQAALALALKARGRTSPNPLVGAVIIQDGRIVGRGYHVCAGAPHAEVVALEEAGPQAAGATLYVNLEPCCHWGRTPPCTSALIRSGIQRVVVGMVDPNPRVSGKGIEQLQQAGIEVEVGLLEERARRDNEAFIKYITTGQPFVILKSAVSLDGKIATASRQSRWITSGRSRLESHKLRDQVDAILVGIETVLADDPQLTTRLWGRKGRDARKIVVDSVLRIPLEARVLPANATREDGQAPAAGVIIATTARASSEKARQLEAKGAQVLRVGDRGGRVDLSELMRALGQQGIVSLLIEGGGEINAAALQAGLVDKVVFFIAPLLIGGGGAPGAVGGQGCACLEEAIRLERLEVKQLEADLMIQGYVTKR</sequence>
<dbReference type="NCBIfam" id="TIGR00326">
    <property type="entry name" value="eubact_ribD"/>
    <property type="match status" value="1"/>
</dbReference>
<keyword evidence="10 13" id="KW-0521">NADP</keyword>
<evidence type="ECO:0000256" key="5">
    <source>
        <dbReference type="ARBA" id="ARBA00007417"/>
    </source>
</evidence>
<evidence type="ECO:0000256" key="13">
    <source>
        <dbReference type="PIRNR" id="PIRNR006769"/>
    </source>
</evidence>
<evidence type="ECO:0000256" key="10">
    <source>
        <dbReference type="ARBA" id="ARBA00022857"/>
    </source>
</evidence>
<evidence type="ECO:0000256" key="14">
    <source>
        <dbReference type="PIRSR" id="PIRSR006769-1"/>
    </source>
</evidence>
<dbReference type="FunFam" id="3.40.140.10:FF:000025">
    <property type="entry name" value="Riboflavin biosynthesis protein RibD"/>
    <property type="match status" value="1"/>
</dbReference>
<keyword evidence="9 13" id="KW-0862">Zinc</keyword>
<feature type="binding site" evidence="15">
    <location>
        <position position="198"/>
    </location>
    <ligand>
        <name>substrate</name>
    </ligand>
</feature>
<keyword evidence="7 13" id="KW-0479">Metal-binding</keyword>
<keyword evidence="8 13" id="KW-0378">Hydrolase</keyword>
<dbReference type="InterPro" id="IPR016192">
    <property type="entry name" value="APOBEC/CMP_deaminase_Zn-bd"/>
</dbReference>
<dbReference type="EMBL" id="JACPRF010000140">
    <property type="protein sequence ID" value="MBI2876140.1"/>
    <property type="molecule type" value="Genomic_DNA"/>
</dbReference>
<evidence type="ECO:0000256" key="9">
    <source>
        <dbReference type="ARBA" id="ARBA00022833"/>
    </source>
</evidence>
<dbReference type="InterPro" id="IPR002734">
    <property type="entry name" value="RibDG_C"/>
</dbReference>
<keyword evidence="11 13" id="KW-0560">Oxidoreductase</keyword>
<evidence type="ECO:0000256" key="1">
    <source>
        <dbReference type="ARBA" id="ARBA00002151"/>
    </source>
</evidence>
<comment type="function">
    <text evidence="1 13">Converts 2,5-diamino-6-(ribosylamino)-4(3h)-pyrimidinone 5'-phosphate into 5-amino-6-(ribosylamino)-2,4(1h,3h)-pyrimidinedione 5'-phosphate.</text>
</comment>
<protein>
    <recommendedName>
        <fullName evidence="13">Riboflavin biosynthesis protein RibD</fullName>
    </recommendedName>
    <domain>
        <recommendedName>
            <fullName evidence="13">Diaminohydroxyphosphoribosylaminopyrimidine deaminase</fullName>
            <shortName evidence="13">DRAP deaminase</shortName>
            <ecNumber evidence="13">3.5.4.26</ecNumber>
        </recommendedName>
        <alternativeName>
            <fullName evidence="13">Riboflavin-specific deaminase</fullName>
        </alternativeName>
    </domain>
    <domain>
        <recommendedName>
            <fullName evidence="13">5-amino-6-(5-phosphoribosylamino)uracil reductase</fullName>
            <ecNumber evidence="13">1.1.1.193</ecNumber>
        </recommendedName>
        <alternativeName>
            <fullName evidence="13">HTP reductase</fullName>
        </alternativeName>
    </domain>
</protein>
<dbReference type="InterPro" id="IPR024072">
    <property type="entry name" value="DHFR-like_dom_sf"/>
</dbReference>
<dbReference type="PANTHER" id="PTHR38011">
    <property type="entry name" value="DIHYDROFOLATE REDUCTASE FAMILY PROTEIN (AFU_ORTHOLOGUE AFUA_8G06820)"/>
    <property type="match status" value="1"/>
</dbReference>
<name>A0A932CMM3_UNCTE</name>
<feature type="binding site" evidence="15">
    <location>
        <position position="217"/>
    </location>
    <ligand>
        <name>NADP(+)</name>
        <dbReference type="ChEBI" id="CHEBI:58349"/>
    </ligand>
</feature>
<dbReference type="GO" id="GO:0008270">
    <property type="term" value="F:zinc ion binding"/>
    <property type="evidence" value="ECO:0007669"/>
    <property type="project" value="InterPro"/>
</dbReference>
<evidence type="ECO:0000256" key="8">
    <source>
        <dbReference type="ARBA" id="ARBA00022801"/>
    </source>
</evidence>